<dbReference type="Pfam" id="PF13524">
    <property type="entry name" value="Glyco_trans_1_2"/>
    <property type="match status" value="1"/>
</dbReference>
<evidence type="ECO:0000313" key="2">
    <source>
        <dbReference type="EMBL" id="HIW80351.1"/>
    </source>
</evidence>
<name>A0A9D1R5B7_9FIRM</name>
<reference evidence="2" key="2">
    <citation type="submission" date="2021-04" db="EMBL/GenBank/DDBJ databases">
        <authorList>
            <person name="Gilroy R."/>
        </authorList>
    </citation>
    <scope>NUCLEOTIDE SEQUENCE</scope>
    <source>
        <strain evidence="2">CHK195-6426</strain>
    </source>
</reference>
<keyword evidence="2" id="KW-0328">Glycosyltransferase</keyword>
<comment type="caution">
    <text evidence="2">The sequence shown here is derived from an EMBL/GenBank/DDBJ whole genome shotgun (WGS) entry which is preliminary data.</text>
</comment>
<dbReference type="Proteomes" id="UP000824265">
    <property type="component" value="Unassembled WGS sequence"/>
</dbReference>
<organism evidence="2 3">
    <name type="scientific">Candidatus Acetatifactor stercoripullorum</name>
    <dbReference type="NCBI Taxonomy" id="2838414"/>
    <lineage>
        <taxon>Bacteria</taxon>
        <taxon>Bacillati</taxon>
        <taxon>Bacillota</taxon>
        <taxon>Clostridia</taxon>
        <taxon>Lachnospirales</taxon>
        <taxon>Lachnospiraceae</taxon>
        <taxon>Acetatifactor</taxon>
    </lineage>
</organism>
<dbReference type="AlphaFoldDB" id="A0A9D1R5B7"/>
<sequence>MKLLIYHWNSYLQYDISEICKEKNISFCTFQWRFEDKHRDEKFSKWFSETIQTGEYGALLSVNYYPVLSDACMEKGLKYIAWCYDNPLNVERIEETLGNPVNYVFLFDKIQFWQYAKKGFETVYHLPLGVNRTRLMKLKVKEGDYAKYAAEVSFVGNLYQSLLHELMEPIDDYTKGYLKALMNVQSQIYGEYIFDKTISEELIDNINKQYLKQNPDTRLRLSKPALTFAMASEITRNERLILLNLCGKRFDTKFYSYDDSTLIKNVTKCRPVDYVREMPLVFACSKVSLNPSLRIIQTGIPLRAFDIMGAGGFLISNYQEELVEYYENGTDMVIYESLGDAIEKIQFYLNHEDIRCKIAESGRKKTLEEHSLQECMEKIFKAAELA</sequence>
<keyword evidence="2" id="KW-0808">Transferase</keyword>
<proteinExistence type="predicted"/>
<protein>
    <submittedName>
        <fullName evidence="2">Glycosyltransferase</fullName>
        <ecNumber evidence="2">2.4.-.-</ecNumber>
    </submittedName>
</protein>
<feature type="domain" description="Spore protein YkvP/CgeB glycosyl transferase-like" evidence="1">
    <location>
        <begin position="244"/>
        <end position="379"/>
    </location>
</feature>
<dbReference type="InterPro" id="IPR055259">
    <property type="entry name" value="YkvP/CgeB_Glyco_trans-like"/>
</dbReference>
<dbReference type="EMBL" id="DXGH01000010">
    <property type="protein sequence ID" value="HIW80351.1"/>
    <property type="molecule type" value="Genomic_DNA"/>
</dbReference>
<evidence type="ECO:0000313" key="3">
    <source>
        <dbReference type="Proteomes" id="UP000824265"/>
    </source>
</evidence>
<evidence type="ECO:0000259" key="1">
    <source>
        <dbReference type="Pfam" id="PF13524"/>
    </source>
</evidence>
<reference evidence="2" key="1">
    <citation type="journal article" date="2021" name="PeerJ">
        <title>Extensive microbial diversity within the chicken gut microbiome revealed by metagenomics and culture.</title>
        <authorList>
            <person name="Gilroy R."/>
            <person name="Ravi A."/>
            <person name="Getino M."/>
            <person name="Pursley I."/>
            <person name="Horton D.L."/>
            <person name="Alikhan N.F."/>
            <person name="Baker D."/>
            <person name="Gharbi K."/>
            <person name="Hall N."/>
            <person name="Watson M."/>
            <person name="Adriaenssens E.M."/>
            <person name="Foster-Nyarko E."/>
            <person name="Jarju S."/>
            <person name="Secka A."/>
            <person name="Antonio M."/>
            <person name="Oren A."/>
            <person name="Chaudhuri R.R."/>
            <person name="La Ragione R."/>
            <person name="Hildebrand F."/>
            <person name="Pallen M.J."/>
        </authorList>
    </citation>
    <scope>NUCLEOTIDE SEQUENCE</scope>
    <source>
        <strain evidence="2">CHK195-6426</strain>
    </source>
</reference>
<dbReference type="EC" id="2.4.-.-" evidence="2"/>
<dbReference type="GO" id="GO:0016757">
    <property type="term" value="F:glycosyltransferase activity"/>
    <property type="evidence" value="ECO:0007669"/>
    <property type="project" value="UniProtKB-KW"/>
</dbReference>
<gene>
    <name evidence="2" type="ORF">H9742_02305</name>
</gene>
<accession>A0A9D1R5B7</accession>